<dbReference type="EMBL" id="CM002924">
    <property type="protein sequence ID" value="KGN56226.1"/>
    <property type="molecule type" value="Genomic_DNA"/>
</dbReference>
<sequence>MKAEIRFTITRRKHSYTNFTFPYSPMNFIKQFISRLHILVIQKRPQVHPNQPVIQQRRHCLLCVDPSMVYEHITRLQSHTLHLLLPQMS</sequence>
<name>A0A0A0L7X0_CUCSA</name>
<reference evidence="1 2" key="4">
    <citation type="journal article" date="2011" name="BMC Genomics">
        <title>RNA-Seq improves annotation of protein-coding genes in the cucumber genome.</title>
        <authorList>
            <person name="Li Z."/>
            <person name="Zhang Z."/>
            <person name="Yan P."/>
            <person name="Huang S."/>
            <person name="Fei Z."/>
            <person name="Lin K."/>
        </authorList>
    </citation>
    <scope>NUCLEOTIDE SEQUENCE [LARGE SCALE GENOMIC DNA]</scope>
    <source>
        <strain evidence="2">cv. 9930</strain>
    </source>
</reference>
<organism evidence="1 2">
    <name type="scientific">Cucumis sativus</name>
    <name type="common">Cucumber</name>
    <dbReference type="NCBI Taxonomy" id="3659"/>
    <lineage>
        <taxon>Eukaryota</taxon>
        <taxon>Viridiplantae</taxon>
        <taxon>Streptophyta</taxon>
        <taxon>Embryophyta</taxon>
        <taxon>Tracheophyta</taxon>
        <taxon>Spermatophyta</taxon>
        <taxon>Magnoliopsida</taxon>
        <taxon>eudicotyledons</taxon>
        <taxon>Gunneridae</taxon>
        <taxon>Pentapetalae</taxon>
        <taxon>rosids</taxon>
        <taxon>fabids</taxon>
        <taxon>Cucurbitales</taxon>
        <taxon>Cucurbitaceae</taxon>
        <taxon>Benincaseae</taxon>
        <taxon>Cucumis</taxon>
    </lineage>
</organism>
<dbReference type="Gramene" id="KGN56226">
    <property type="protein sequence ID" value="KGN56226"/>
    <property type="gene ID" value="Csa_3G103570"/>
</dbReference>
<accession>A0A0A0L7X0</accession>
<keyword evidence="2" id="KW-1185">Reference proteome</keyword>
<reference evidence="1 2" key="3">
    <citation type="journal article" date="2010" name="BMC Genomics">
        <title>Transcriptome sequencing and comparative analysis of cucumber flowers with different sex types.</title>
        <authorList>
            <person name="Guo S."/>
            <person name="Zheng Y."/>
            <person name="Joung J.G."/>
            <person name="Liu S."/>
            <person name="Zhang Z."/>
            <person name="Crasta O.R."/>
            <person name="Sobral B.W."/>
            <person name="Xu Y."/>
            <person name="Huang S."/>
            <person name="Fei Z."/>
        </authorList>
    </citation>
    <scope>NUCLEOTIDE SEQUENCE [LARGE SCALE GENOMIC DNA]</scope>
    <source>
        <strain evidence="2">cv. 9930</strain>
    </source>
</reference>
<dbReference type="Proteomes" id="UP000029981">
    <property type="component" value="Chromosome 3"/>
</dbReference>
<evidence type="ECO:0000313" key="1">
    <source>
        <dbReference type="EMBL" id="KGN56226.1"/>
    </source>
</evidence>
<proteinExistence type="predicted"/>
<reference evidence="1 2" key="2">
    <citation type="journal article" date="2009" name="PLoS ONE">
        <title>An integrated genetic and cytogenetic map of the cucumber genome.</title>
        <authorList>
            <person name="Ren Y."/>
            <person name="Zhang Z."/>
            <person name="Liu J."/>
            <person name="Staub J.E."/>
            <person name="Han Y."/>
            <person name="Cheng Z."/>
            <person name="Li X."/>
            <person name="Lu J."/>
            <person name="Miao H."/>
            <person name="Kang H."/>
            <person name="Xie B."/>
            <person name="Gu X."/>
            <person name="Wang X."/>
            <person name="Du Y."/>
            <person name="Jin W."/>
            <person name="Huang S."/>
        </authorList>
    </citation>
    <scope>NUCLEOTIDE SEQUENCE [LARGE SCALE GENOMIC DNA]</scope>
    <source>
        <strain evidence="2">cv. 9930</strain>
    </source>
</reference>
<dbReference type="AlphaFoldDB" id="A0A0A0L7X0"/>
<evidence type="ECO:0000313" key="2">
    <source>
        <dbReference type="Proteomes" id="UP000029981"/>
    </source>
</evidence>
<reference evidence="1 2" key="1">
    <citation type="journal article" date="2009" name="Nat. Genet.">
        <title>The genome of the cucumber, Cucumis sativus L.</title>
        <authorList>
            <person name="Huang S."/>
            <person name="Li R."/>
            <person name="Zhang Z."/>
            <person name="Li L."/>
            <person name="Gu X."/>
            <person name="Fan W."/>
            <person name="Lucas W.J."/>
            <person name="Wang X."/>
            <person name="Xie B."/>
            <person name="Ni P."/>
            <person name="Ren Y."/>
            <person name="Zhu H."/>
            <person name="Li J."/>
            <person name="Lin K."/>
            <person name="Jin W."/>
            <person name="Fei Z."/>
            <person name="Li G."/>
            <person name="Staub J."/>
            <person name="Kilian A."/>
            <person name="van der Vossen E.A."/>
            <person name="Wu Y."/>
            <person name="Guo J."/>
            <person name="He J."/>
            <person name="Jia Z."/>
            <person name="Ren Y."/>
            <person name="Tian G."/>
            <person name="Lu Y."/>
            <person name="Ruan J."/>
            <person name="Qian W."/>
            <person name="Wang M."/>
            <person name="Huang Q."/>
            <person name="Li B."/>
            <person name="Xuan Z."/>
            <person name="Cao J."/>
            <person name="Asan"/>
            <person name="Wu Z."/>
            <person name="Zhang J."/>
            <person name="Cai Q."/>
            <person name="Bai Y."/>
            <person name="Zhao B."/>
            <person name="Han Y."/>
            <person name="Li Y."/>
            <person name="Li X."/>
            <person name="Wang S."/>
            <person name="Shi Q."/>
            <person name="Liu S."/>
            <person name="Cho W.K."/>
            <person name="Kim J.Y."/>
            <person name="Xu Y."/>
            <person name="Heller-Uszynska K."/>
            <person name="Miao H."/>
            <person name="Cheng Z."/>
            <person name="Zhang S."/>
            <person name="Wu J."/>
            <person name="Yang Y."/>
            <person name="Kang H."/>
            <person name="Li M."/>
            <person name="Liang H."/>
            <person name="Ren X."/>
            <person name="Shi Z."/>
            <person name="Wen M."/>
            <person name="Jian M."/>
            <person name="Yang H."/>
            <person name="Zhang G."/>
            <person name="Yang Z."/>
            <person name="Chen R."/>
            <person name="Liu S."/>
            <person name="Li J."/>
            <person name="Ma L."/>
            <person name="Liu H."/>
            <person name="Zhou Y."/>
            <person name="Zhao J."/>
            <person name="Fang X."/>
            <person name="Li G."/>
            <person name="Fang L."/>
            <person name="Li Y."/>
            <person name="Liu D."/>
            <person name="Zheng H."/>
            <person name="Zhang Y."/>
            <person name="Qin N."/>
            <person name="Li Z."/>
            <person name="Yang G."/>
            <person name="Yang S."/>
            <person name="Bolund L."/>
            <person name="Kristiansen K."/>
            <person name="Zheng H."/>
            <person name="Li S."/>
            <person name="Zhang X."/>
            <person name="Yang H."/>
            <person name="Wang J."/>
            <person name="Sun R."/>
            <person name="Zhang B."/>
            <person name="Jiang S."/>
            <person name="Wang J."/>
            <person name="Du Y."/>
            <person name="Li S."/>
        </authorList>
    </citation>
    <scope>NUCLEOTIDE SEQUENCE [LARGE SCALE GENOMIC DNA]</scope>
    <source>
        <strain evidence="2">cv. 9930</strain>
    </source>
</reference>
<gene>
    <name evidence="1" type="ORF">Csa_3G103570</name>
</gene>
<protein>
    <submittedName>
        <fullName evidence="1">Uncharacterized protein</fullName>
    </submittedName>
</protein>